<dbReference type="EMBL" id="JAKMXF010000055">
    <property type="protein sequence ID" value="KAI6659645.1"/>
    <property type="molecule type" value="Genomic_DNA"/>
</dbReference>
<reference evidence="1 2" key="1">
    <citation type="journal article" date="2023" name="BMC Biol.">
        <title>The compact genome of the sponge Oopsacas minuta (Hexactinellida) is lacking key metazoan core genes.</title>
        <authorList>
            <person name="Santini S."/>
            <person name="Schenkelaars Q."/>
            <person name="Jourda C."/>
            <person name="Duchesne M."/>
            <person name="Belahbib H."/>
            <person name="Rocher C."/>
            <person name="Selva M."/>
            <person name="Riesgo A."/>
            <person name="Vervoort M."/>
            <person name="Leys S.P."/>
            <person name="Kodjabachian L."/>
            <person name="Le Bivic A."/>
            <person name="Borchiellini C."/>
            <person name="Claverie J.M."/>
            <person name="Renard E."/>
        </authorList>
    </citation>
    <scope>NUCLEOTIDE SEQUENCE [LARGE SCALE GENOMIC DNA]</scope>
    <source>
        <strain evidence="1">SPO-2</strain>
    </source>
</reference>
<accession>A0AAV7KFI4</accession>
<proteinExistence type="predicted"/>
<evidence type="ECO:0000313" key="1">
    <source>
        <dbReference type="EMBL" id="KAI6659645.1"/>
    </source>
</evidence>
<comment type="caution">
    <text evidence="1">The sequence shown here is derived from an EMBL/GenBank/DDBJ whole genome shotgun (WGS) entry which is preliminary data.</text>
</comment>
<evidence type="ECO:0000313" key="2">
    <source>
        <dbReference type="Proteomes" id="UP001165289"/>
    </source>
</evidence>
<dbReference type="AlphaFoldDB" id="A0AAV7KFI4"/>
<gene>
    <name evidence="1" type="ORF">LOD99_14568</name>
</gene>
<dbReference type="Proteomes" id="UP001165289">
    <property type="component" value="Unassembled WGS sequence"/>
</dbReference>
<sequence length="98" mass="10743">MVWARVSSVGPTPLLFVPAGVKISAATYKELILQPIVKDLGEMMFENQPFIFQQGSAPAHTANTQEWLQANISDFISKVEWPPSGPDLNPLDSQCGPF</sequence>
<keyword evidence="2" id="KW-1185">Reference proteome</keyword>
<dbReference type="Gene3D" id="3.30.420.10">
    <property type="entry name" value="Ribonuclease H-like superfamily/Ribonuclease H"/>
    <property type="match status" value="1"/>
</dbReference>
<name>A0AAV7KFI4_9METZ</name>
<dbReference type="GO" id="GO:0003676">
    <property type="term" value="F:nucleic acid binding"/>
    <property type="evidence" value="ECO:0007669"/>
    <property type="project" value="InterPro"/>
</dbReference>
<organism evidence="1 2">
    <name type="scientific">Oopsacas minuta</name>
    <dbReference type="NCBI Taxonomy" id="111878"/>
    <lineage>
        <taxon>Eukaryota</taxon>
        <taxon>Metazoa</taxon>
        <taxon>Porifera</taxon>
        <taxon>Hexactinellida</taxon>
        <taxon>Hexasterophora</taxon>
        <taxon>Lyssacinosida</taxon>
        <taxon>Leucopsacidae</taxon>
        <taxon>Oopsacas</taxon>
    </lineage>
</organism>
<protein>
    <submittedName>
        <fullName evidence="1">MhmaT1 transposase</fullName>
    </submittedName>
</protein>
<dbReference type="InterPro" id="IPR036397">
    <property type="entry name" value="RNaseH_sf"/>
</dbReference>